<proteinExistence type="predicted"/>
<sequence length="151" mass="17327">MVEVTVEEFVACSPEAFLALVMDPRRYAEVDRKLGRIDWVHSEGDVTEFRFRSALPGLGPGPKVVSRMTLTPGRRVDVRLPDRPENRLVRRVSTFEAYFECVPVDGGIRVRRRIAFGFAAPLRRLVEPVLRRRLRADVEAEVRGAKRLLER</sequence>
<evidence type="ECO:0008006" key="3">
    <source>
        <dbReference type="Google" id="ProtNLM"/>
    </source>
</evidence>
<dbReference type="EMBL" id="JMQI01000062">
    <property type="protein sequence ID" value="KDN18661.1"/>
    <property type="molecule type" value="Genomic_DNA"/>
</dbReference>
<reference evidence="1 2" key="1">
    <citation type="submission" date="2014-05" db="EMBL/GenBank/DDBJ databases">
        <title>Draft genome sequence of Amycolatopsis rifamycinica DSM 46095.</title>
        <authorList>
            <person name="Lal R."/>
            <person name="Saxena A."/>
            <person name="Kumari R."/>
            <person name="Mukherjee U."/>
            <person name="Singh P."/>
            <person name="Sangwan N."/>
            <person name="Mahato N.K."/>
        </authorList>
    </citation>
    <scope>NUCLEOTIDE SEQUENCE [LARGE SCALE GENOMIC DNA]</scope>
    <source>
        <strain evidence="1 2">DSM 46095</strain>
    </source>
</reference>
<organism evidence="1 2">
    <name type="scientific">Amycolatopsis rifamycinica</name>
    <dbReference type="NCBI Taxonomy" id="287986"/>
    <lineage>
        <taxon>Bacteria</taxon>
        <taxon>Bacillati</taxon>
        <taxon>Actinomycetota</taxon>
        <taxon>Actinomycetes</taxon>
        <taxon>Pseudonocardiales</taxon>
        <taxon>Pseudonocardiaceae</taxon>
        <taxon>Amycolatopsis</taxon>
    </lineage>
</organism>
<name>A0A066TU47_9PSEU</name>
<dbReference type="RefSeq" id="WP_043785783.1">
    <property type="nucleotide sequence ID" value="NZ_JMQI01000062.1"/>
</dbReference>
<dbReference type="InterPro" id="IPR023393">
    <property type="entry name" value="START-like_dom_sf"/>
</dbReference>
<accession>A0A066TU47</accession>
<dbReference type="InterPro" id="IPR019587">
    <property type="entry name" value="Polyketide_cyclase/dehydratase"/>
</dbReference>
<dbReference type="Pfam" id="PF10604">
    <property type="entry name" value="Polyketide_cyc2"/>
    <property type="match status" value="1"/>
</dbReference>
<comment type="caution">
    <text evidence="1">The sequence shown here is derived from an EMBL/GenBank/DDBJ whole genome shotgun (WGS) entry which is preliminary data.</text>
</comment>
<gene>
    <name evidence="1" type="ORF">DV20_29145</name>
</gene>
<dbReference type="Gene3D" id="3.30.530.20">
    <property type="match status" value="1"/>
</dbReference>
<dbReference type="SUPFAM" id="SSF55961">
    <property type="entry name" value="Bet v1-like"/>
    <property type="match status" value="1"/>
</dbReference>
<dbReference type="eggNOG" id="ENOG5031KQS">
    <property type="taxonomic scope" value="Bacteria"/>
</dbReference>
<evidence type="ECO:0000313" key="1">
    <source>
        <dbReference type="EMBL" id="KDN18661.1"/>
    </source>
</evidence>
<dbReference type="OrthoDB" id="4174486at2"/>
<protein>
    <recommendedName>
        <fullName evidence="3">Polyketide cyclase</fullName>
    </recommendedName>
</protein>
<dbReference type="AlphaFoldDB" id="A0A066TU47"/>
<keyword evidence="2" id="KW-1185">Reference proteome</keyword>
<dbReference type="Proteomes" id="UP000027345">
    <property type="component" value="Unassembled WGS sequence"/>
</dbReference>
<evidence type="ECO:0000313" key="2">
    <source>
        <dbReference type="Proteomes" id="UP000027345"/>
    </source>
</evidence>
<dbReference type="STRING" id="287986.DV20_29145"/>